<evidence type="ECO:0000256" key="2">
    <source>
        <dbReference type="ARBA" id="ARBA00023125"/>
    </source>
</evidence>
<gene>
    <name evidence="5" type="ORF">ACFQGD_18030</name>
</gene>
<evidence type="ECO:0000256" key="1">
    <source>
        <dbReference type="ARBA" id="ARBA00023015"/>
    </source>
</evidence>
<keyword evidence="6" id="KW-1185">Reference proteome</keyword>
<reference evidence="6" key="1">
    <citation type="journal article" date="2019" name="Int. J. Syst. Evol. Microbiol.">
        <title>The Global Catalogue of Microorganisms (GCM) 10K type strain sequencing project: providing services to taxonomists for standard genome sequencing and annotation.</title>
        <authorList>
            <consortium name="The Broad Institute Genomics Platform"/>
            <consortium name="The Broad Institute Genome Sequencing Center for Infectious Disease"/>
            <person name="Wu L."/>
            <person name="Ma J."/>
        </authorList>
    </citation>
    <scope>NUCLEOTIDE SEQUENCE [LARGE SCALE GENOMIC DNA]</scope>
    <source>
        <strain evidence="6">KCTC 32255</strain>
    </source>
</reference>
<comment type="caution">
    <text evidence="5">The sequence shown here is derived from an EMBL/GenBank/DDBJ whole genome shotgun (WGS) entry which is preliminary data.</text>
</comment>
<sequence>MRSYGQFCPIARGSEVFAERWTPIILRNLLLGCHTFNEIAAGAPGLSRALLTRRLRELERARLVTIRPKPDGRGSRYEPTPAAEAMWPILHALSDWAEEWTDLTTDHADPDAVLWSWVRSHLRTELLPERRVVVRFDFHNRGRRTVWLLVERGGAEICRFDPGFGDDVTVRIDEPIAFARWHLGSLAWADAVRSGAITIDGPRHLRRALPTWNKAPAPRTAKHDHG</sequence>
<dbReference type="RefSeq" id="WP_345393287.1">
    <property type="nucleotide sequence ID" value="NZ_BAABLA010000018.1"/>
</dbReference>
<evidence type="ECO:0000259" key="4">
    <source>
        <dbReference type="PROSITE" id="PS51118"/>
    </source>
</evidence>
<dbReference type="InterPro" id="IPR036390">
    <property type="entry name" value="WH_DNA-bd_sf"/>
</dbReference>
<keyword evidence="3" id="KW-0804">Transcription</keyword>
<dbReference type="EMBL" id="JBHSXX010000001">
    <property type="protein sequence ID" value="MFC6869046.1"/>
    <property type="molecule type" value="Genomic_DNA"/>
</dbReference>
<dbReference type="SUPFAM" id="SSF46785">
    <property type="entry name" value="Winged helix' DNA-binding domain"/>
    <property type="match status" value="1"/>
</dbReference>
<accession>A0ABW2C1D9</accession>
<protein>
    <submittedName>
        <fullName evidence="5">Winged helix-turn-helix transcriptional regulator</fullName>
    </submittedName>
</protein>
<evidence type="ECO:0000313" key="5">
    <source>
        <dbReference type="EMBL" id="MFC6869046.1"/>
    </source>
</evidence>
<keyword evidence="2" id="KW-0238">DNA-binding</keyword>
<evidence type="ECO:0000256" key="3">
    <source>
        <dbReference type="ARBA" id="ARBA00023163"/>
    </source>
</evidence>
<dbReference type="PANTHER" id="PTHR33204">
    <property type="entry name" value="TRANSCRIPTIONAL REGULATOR, MARR FAMILY"/>
    <property type="match status" value="1"/>
</dbReference>
<name>A0ABW2C1D9_9PSEU</name>
<feature type="domain" description="HTH hxlR-type" evidence="4">
    <location>
        <begin position="8"/>
        <end position="105"/>
    </location>
</feature>
<keyword evidence="1" id="KW-0805">Transcription regulation</keyword>
<dbReference type="Gene3D" id="1.10.10.10">
    <property type="entry name" value="Winged helix-like DNA-binding domain superfamily/Winged helix DNA-binding domain"/>
    <property type="match status" value="1"/>
</dbReference>
<dbReference type="Proteomes" id="UP001596337">
    <property type="component" value="Unassembled WGS sequence"/>
</dbReference>
<dbReference type="PROSITE" id="PS51118">
    <property type="entry name" value="HTH_HXLR"/>
    <property type="match status" value="1"/>
</dbReference>
<organism evidence="5 6">
    <name type="scientific">Haloechinothrix salitolerans</name>
    <dbReference type="NCBI Taxonomy" id="926830"/>
    <lineage>
        <taxon>Bacteria</taxon>
        <taxon>Bacillati</taxon>
        <taxon>Actinomycetota</taxon>
        <taxon>Actinomycetes</taxon>
        <taxon>Pseudonocardiales</taxon>
        <taxon>Pseudonocardiaceae</taxon>
        <taxon>Haloechinothrix</taxon>
    </lineage>
</organism>
<dbReference type="InterPro" id="IPR002577">
    <property type="entry name" value="HTH_HxlR"/>
</dbReference>
<dbReference type="Pfam" id="PF01638">
    <property type="entry name" value="HxlR"/>
    <property type="match status" value="1"/>
</dbReference>
<evidence type="ECO:0000313" key="6">
    <source>
        <dbReference type="Proteomes" id="UP001596337"/>
    </source>
</evidence>
<proteinExistence type="predicted"/>
<dbReference type="PANTHER" id="PTHR33204:SF18">
    <property type="entry name" value="TRANSCRIPTIONAL REGULATORY PROTEIN"/>
    <property type="match status" value="1"/>
</dbReference>
<dbReference type="InterPro" id="IPR036388">
    <property type="entry name" value="WH-like_DNA-bd_sf"/>
</dbReference>